<dbReference type="Pfam" id="PF08486">
    <property type="entry name" value="SpoIID"/>
    <property type="match status" value="1"/>
</dbReference>
<dbReference type="InterPro" id="IPR014225">
    <property type="entry name" value="Spore_II_D_firmicutes"/>
</dbReference>
<sequence>MKKRIIKLVVLLMIIIFLPYSITMLLIGTDFVKHTKENVEYQIQYETDEGRENINFENYIIGVVAATIPPDYELEALKAQAVIVRTYALKVISTLQANGYENEFTVDELGLDFYSMKDMESKWGSDNYKDYLSNIKKAVYATTDEILTYKNQLIEPLFHRVSVGKTRSAKNAFGENRPYLVEVESLDDVTSNDYMKITELNVTDVLEKLSSYYKNINIDESQFFDKVKVKDRDDLGYVLKIDIGTYETTGEEFAKVFGLNSSNFYIEKYGDKVRFITKGYGHGLGFSQFGGNKLAEKGSNYKKILGIYYKDTKVVIK</sequence>
<reference evidence="2 3" key="1">
    <citation type="submission" date="2020-11" db="EMBL/GenBank/DDBJ databases">
        <title>Draft genome sequencing of a Lachnospiraceae strain isolated from anoxic soil subjected to BSD treatment.</title>
        <authorList>
            <person name="Uek A."/>
            <person name="Tonouchi A."/>
        </authorList>
    </citation>
    <scope>NUCLEOTIDE SEQUENCE [LARGE SCALE GENOMIC DNA]</scope>
    <source>
        <strain evidence="2 3">TB5</strain>
    </source>
</reference>
<dbReference type="NCBIfam" id="TIGR02870">
    <property type="entry name" value="spore_II_D"/>
    <property type="match status" value="1"/>
</dbReference>
<dbReference type="InterPro" id="IPR013693">
    <property type="entry name" value="SpoIID/LytB_N"/>
</dbReference>
<evidence type="ECO:0000259" key="1">
    <source>
        <dbReference type="Pfam" id="PF08486"/>
    </source>
</evidence>
<keyword evidence="3" id="KW-1185">Reference proteome</keyword>
<accession>A0A7R7IF65</accession>
<protein>
    <submittedName>
        <fullName evidence="2">Stage II sporulation protein D</fullName>
    </submittedName>
</protein>
<dbReference type="EMBL" id="AP024169">
    <property type="protein sequence ID" value="BCN32854.1"/>
    <property type="molecule type" value="Genomic_DNA"/>
</dbReference>
<dbReference type="RefSeq" id="WP_271713861.1">
    <property type="nucleotide sequence ID" value="NZ_AP024169.1"/>
</dbReference>
<evidence type="ECO:0000313" key="2">
    <source>
        <dbReference type="EMBL" id="BCN32854.1"/>
    </source>
</evidence>
<name>A0A7R7IF65_9FIRM</name>
<evidence type="ECO:0000313" key="3">
    <source>
        <dbReference type="Proteomes" id="UP000595897"/>
    </source>
</evidence>
<dbReference type="Proteomes" id="UP000595897">
    <property type="component" value="Chromosome"/>
</dbReference>
<organism evidence="2 3">
    <name type="scientific">Anaeromicropila herbilytica</name>
    <dbReference type="NCBI Taxonomy" id="2785025"/>
    <lineage>
        <taxon>Bacteria</taxon>
        <taxon>Bacillati</taxon>
        <taxon>Bacillota</taxon>
        <taxon>Clostridia</taxon>
        <taxon>Lachnospirales</taxon>
        <taxon>Lachnospiraceae</taxon>
        <taxon>Anaeromicropila</taxon>
    </lineage>
</organism>
<proteinExistence type="predicted"/>
<dbReference type="GO" id="GO:0030435">
    <property type="term" value="P:sporulation resulting in formation of a cellular spore"/>
    <property type="evidence" value="ECO:0007669"/>
    <property type="project" value="InterPro"/>
</dbReference>
<gene>
    <name evidence="2" type="primary">spoIID</name>
    <name evidence="2" type="ORF">bsdtb5_41490</name>
</gene>
<dbReference type="KEGG" id="ahb:bsdtb5_41490"/>
<dbReference type="AlphaFoldDB" id="A0A7R7IF65"/>
<dbReference type="InterPro" id="IPR013486">
    <property type="entry name" value="SpoIID/LytB"/>
</dbReference>
<dbReference type="NCBIfam" id="TIGR02669">
    <property type="entry name" value="SpoIID_LytB"/>
    <property type="match status" value="1"/>
</dbReference>
<feature type="domain" description="Sporulation stage II protein D amidase enhancer LytB N-terminal" evidence="1">
    <location>
        <begin position="52"/>
        <end position="149"/>
    </location>
</feature>